<dbReference type="EMBL" id="VISQ01000001">
    <property type="protein sequence ID" value="TVZ72393.1"/>
    <property type="molecule type" value="Genomic_DNA"/>
</dbReference>
<dbReference type="Gene3D" id="3.30.370.10">
    <property type="entry name" value="Barstar-like"/>
    <property type="match status" value="1"/>
</dbReference>
<dbReference type="Pfam" id="PF01337">
    <property type="entry name" value="Barstar"/>
    <property type="match status" value="1"/>
</dbReference>
<reference evidence="3" key="1">
    <citation type="submission" date="2019-06" db="EMBL/GenBank/DDBJ databases">
        <authorList>
            <person name="Deangelis K."/>
            <person name="Huntemann M."/>
            <person name="Clum A."/>
            <person name="Pillay M."/>
            <person name="Palaniappan K."/>
            <person name="Varghese N."/>
            <person name="Mikhailova N."/>
            <person name="Stamatis D."/>
            <person name="Reddy T."/>
            <person name="Daum C."/>
            <person name="Shapiro N."/>
            <person name="Ivanova N."/>
            <person name="Kyrpides N."/>
            <person name="Woyke T."/>
        </authorList>
    </citation>
    <scope>NUCLEOTIDE SEQUENCE [LARGE SCALE GENOMIC DNA]</scope>
    <source>
        <strain evidence="3">128R</strain>
    </source>
</reference>
<organism evidence="3">
    <name type="scientific">Serratia fonticola</name>
    <dbReference type="NCBI Taxonomy" id="47917"/>
    <lineage>
        <taxon>Bacteria</taxon>
        <taxon>Pseudomonadati</taxon>
        <taxon>Pseudomonadota</taxon>
        <taxon>Gammaproteobacteria</taxon>
        <taxon>Enterobacterales</taxon>
        <taxon>Yersiniaceae</taxon>
        <taxon>Serratia</taxon>
    </lineage>
</organism>
<evidence type="ECO:0000313" key="3">
    <source>
        <dbReference type="EMBL" id="TVZ72393.1"/>
    </source>
</evidence>
<proteinExistence type="inferred from homology"/>
<dbReference type="InterPro" id="IPR000468">
    <property type="entry name" value="Barstar"/>
</dbReference>
<dbReference type="SUPFAM" id="SSF52038">
    <property type="entry name" value="Barstar-related"/>
    <property type="match status" value="1"/>
</dbReference>
<comment type="caution">
    <text evidence="3">The sequence shown here is derived from an EMBL/GenBank/DDBJ whole genome shotgun (WGS) entry which is preliminary data.</text>
</comment>
<comment type="similarity">
    <text evidence="1">Belongs to the barstar family.</text>
</comment>
<reference evidence="3" key="2">
    <citation type="submission" date="2019-08" db="EMBL/GenBank/DDBJ databases">
        <title>Investigation of anaerobic lignin degradation for improved lignocellulosic biofuels.</title>
        <authorList>
            <person name="Deangelis K.PhD."/>
        </authorList>
    </citation>
    <scope>NUCLEOTIDE SEQUENCE [LARGE SCALE GENOMIC DNA]</scope>
    <source>
        <strain evidence="3">128R</strain>
    </source>
</reference>
<name>A0A542BNC0_SERFO</name>
<evidence type="ECO:0000256" key="1">
    <source>
        <dbReference type="ARBA" id="ARBA00006845"/>
    </source>
</evidence>
<dbReference type="InterPro" id="IPR035905">
    <property type="entry name" value="Barstar-like_sf"/>
</dbReference>
<accession>A0A542BNC0</accession>
<dbReference type="AlphaFoldDB" id="A0A542BNC0"/>
<dbReference type="OrthoDB" id="6421525at2"/>
<gene>
    <name evidence="3" type="ORF">FHU10_5068</name>
</gene>
<evidence type="ECO:0000259" key="2">
    <source>
        <dbReference type="Pfam" id="PF01337"/>
    </source>
</evidence>
<protein>
    <submittedName>
        <fullName evidence="3">Barstar (Barnase inhibitor)</fullName>
    </submittedName>
</protein>
<feature type="domain" description="Barstar (barnase inhibitor)" evidence="2">
    <location>
        <begin position="27"/>
        <end position="121"/>
    </location>
</feature>
<sequence length="122" mass="13650">MAIILFNKNSVGKIITEYKKNGYLTYLVDLENSSKTSDLFLAIKSSLPLDPPLVKDGNFDALSDSLFGGLSIDESINICLIFNNLSLYKESNKRTYDIMMEILNDNLSYLKDEGKNVAILIS</sequence>